<reference evidence="20" key="1">
    <citation type="submission" date="2007-08" db="EMBL/GenBank/DDBJ databases">
        <authorList>
            <person name="Gloeckner G."/>
            <person name="Nowack E."/>
            <person name="Melkonian M."/>
        </authorList>
    </citation>
    <scope>NUCLEOTIDE SEQUENCE</scope>
</reference>
<dbReference type="InterPro" id="IPR009061">
    <property type="entry name" value="DNA-bd_dom_put_sf"/>
</dbReference>
<proteinExistence type="inferred from homology"/>
<comment type="cofactor">
    <cofactor evidence="15">
        <name>Mg(2+)</name>
        <dbReference type="ChEBI" id="CHEBI:18420"/>
    </cofactor>
    <text evidence="15">Binds 2 magnesium ions per tetramer.</text>
</comment>
<keyword evidence="10 15" id="KW-0460">Magnesium</keyword>
<dbReference type="GO" id="GO:0004826">
    <property type="term" value="F:phenylalanine-tRNA ligase activity"/>
    <property type="evidence" value="ECO:0007669"/>
    <property type="project" value="UniProtKB-UniRule"/>
</dbReference>
<dbReference type="GO" id="GO:0006432">
    <property type="term" value="P:phenylalanyl-tRNA aminoacylation"/>
    <property type="evidence" value="ECO:0007669"/>
    <property type="project" value="UniProtKB-UniRule"/>
</dbReference>
<dbReference type="SMART" id="SM00873">
    <property type="entry name" value="B3_4"/>
    <property type="match status" value="1"/>
</dbReference>
<dbReference type="GO" id="GO:0000049">
    <property type="term" value="F:tRNA binding"/>
    <property type="evidence" value="ECO:0007669"/>
    <property type="project" value="UniProtKB-UniRule"/>
</dbReference>
<dbReference type="Pfam" id="PF03484">
    <property type="entry name" value="B5"/>
    <property type="match status" value="1"/>
</dbReference>
<dbReference type="RefSeq" id="YP_002048707.1">
    <property type="nucleotide sequence ID" value="NC_011087.1"/>
</dbReference>
<dbReference type="EC" id="6.1.1.20" evidence="15"/>
<dbReference type="Gene3D" id="3.50.40.10">
    <property type="entry name" value="Phenylalanyl-trna Synthetase, Chain B, domain 3"/>
    <property type="match status" value="1"/>
</dbReference>
<reference evidence="20" key="2">
    <citation type="journal article" date="2008" name="Curr. Biol.">
        <title>Chromatophore genome sequence of Paulinella sheds light on acquisition of photosynthesis by eukaryotes.</title>
        <authorList>
            <person name="Nowack E.C.M."/>
            <person name="Melkonian M."/>
            <person name="Gloeckner G."/>
        </authorList>
    </citation>
    <scope>NUCLEOTIDE SEQUENCE [LARGE SCALE GENOMIC DNA]</scope>
</reference>
<dbReference type="GO" id="GO:0000287">
    <property type="term" value="F:magnesium ion binding"/>
    <property type="evidence" value="ECO:0007669"/>
    <property type="project" value="UniProtKB-UniRule"/>
</dbReference>
<sequence>MRVSLQWLKELVNFDWSVDKISQQLSLVGFEVEAVEILKELHKDIVVGFVLQIYPHPNTDKLKICWLDIGESNPIQIVCGASNIKEGIHVPIAKNGVVIPAKGITIKSSEFRGVLSSGMICSFEELGKQKSSTNGIVALEDILDQVPNLGTAVSLILGSNDTILELAITANRPDSLSIIGIAREIAALTGGELRFPAKSPINEVRFLPISVSEETNHIMKHGGIYSITEISNLRVMPSPLWMQRRLESSGIQPINNIVDIINYVMIEQGQPMRAFDTNALDKLSTSPLNPSLLSLRQGNNGESINFINCDHLIKVSSESLLVTYDDHPIELAGVTGTSFSDVSNLTTSIWLEAAVFSPQDVRISARQAGLRTESSSRFEKGVPKELTLISLKRAITLLQELANGKIGNTWTNQYETNIVKPINLCRNNLHKLLGPIQVDTKGATEPLADECIERILISLGCSLNMTDNGWEVIVPSNRQLDLQREVDLIEEIARLVGLDNFTTHLPDPILPGVLSNYQTVERKLKSLLIYSGLQEVVTLSLVPPVTTDERIDLPKRVAIANPLLTETSHLRESLWPEHIKAARRNLQASQTGYWAFEIGHVFRFVSKEKPPEQLLILSGIICGERNRSCWAISDKEIEPNYYYARGILEEIFASMALLASDYPLKRNSLLHPGRATEIIVEGYPTGWFGQFHPELAIHNNLPESTYLFEFKLEKLLLAGTQETKLNPLFRPFATAPASDRDLSMIVPFGLSSSDLLNSILKAGNPLLESAKLIDCFDGQQLGEGKCSLTFRLRYRSMKETLTDKDVNIVHNRLINNLKEQFQIVLRV</sequence>
<dbReference type="Gene3D" id="3.30.930.10">
    <property type="entry name" value="Bira Bifunctional Protein, Domain 2"/>
    <property type="match status" value="1"/>
</dbReference>
<evidence type="ECO:0000259" key="18">
    <source>
        <dbReference type="PROSITE" id="PS51447"/>
    </source>
</evidence>
<dbReference type="InterPro" id="IPR045864">
    <property type="entry name" value="aa-tRNA-synth_II/BPL/LPL"/>
</dbReference>
<keyword evidence="11 16" id="KW-0694">RNA-binding</keyword>
<feature type="domain" description="B5" evidence="19">
    <location>
        <begin position="417"/>
        <end position="503"/>
    </location>
</feature>
<dbReference type="NCBIfam" id="TIGR00472">
    <property type="entry name" value="pheT_bact"/>
    <property type="match status" value="1"/>
</dbReference>
<dbReference type="SMART" id="SM00874">
    <property type="entry name" value="B5"/>
    <property type="match status" value="1"/>
</dbReference>
<dbReference type="GO" id="GO:0009328">
    <property type="term" value="C:phenylalanine-tRNA ligase complex"/>
    <property type="evidence" value="ECO:0007669"/>
    <property type="project" value="TreeGrafter"/>
</dbReference>
<geneLocation type="organellar chromatophore" evidence="20"/>
<feature type="binding site" evidence="15">
    <location>
        <position position="491"/>
    </location>
    <ligand>
        <name>Mg(2+)</name>
        <dbReference type="ChEBI" id="CHEBI:18420"/>
        <note>shared with alpha subunit</note>
    </ligand>
</feature>
<dbReference type="InterPro" id="IPR036690">
    <property type="entry name" value="Fdx_antiC-bd_sf"/>
</dbReference>
<dbReference type="SUPFAM" id="SSF54991">
    <property type="entry name" value="Anticodon-binding domain of PheRS"/>
    <property type="match status" value="1"/>
</dbReference>
<dbReference type="NCBIfam" id="NF045760">
    <property type="entry name" value="YtpR"/>
    <property type="match status" value="1"/>
</dbReference>
<dbReference type="InterPro" id="IPR033714">
    <property type="entry name" value="tRNA_bind_bactPheRS"/>
</dbReference>
<comment type="subcellular location">
    <subcellularLocation>
        <location evidence="1">Cytoplasm</location>
    </subcellularLocation>
</comment>
<accession>B1X3H8</accession>
<evidence type="ECO:0000256" key="9">
    <source>
        <dbReference type="ARBA" id="ARBA00022840"/>
    </source>
</evidence>
<keyword evidence="8 15" id="KW-0547">Nucleotide-binding</keyword>
<comment type="subunit">
    <text evidence="3 15">Tetramer of two alpha and two beta subunits.</text>
</comment>
<dbReference type="InterPro" id="IPR005147">
    <property type="entry name" value="tRNA_synthase_B5-dom"/>
</dbReference>
<keyword evidence="20" id="KW-0934">Plastid</keyword>
<evidence type="ECO:0000256" key="16">
    <source>
        <dbReference type="PROSITE-ProRule" id="PRU00209"/>
    </source>
</evidence>
<dbReference type="InterPro" id="IPR005121">
    <property type="entry name" value="Fdx_antiC-bd"/>
</dbReference>
<dbReference type="InterPro" id="IPR020825">
    <property type="entry name" value="Phe-tRNA_synthase-like_B3/B4"/>
</dbReference>
<evidence type="ECO:0000256" key="13">
    <source>
        <dbReference type="ARBA" id="ARBA00023146"/>
    </source>
</evidence>
<evidence type="ECO:0000256" key="15">
    <source>
        <dbReference type="HAMAP-Rule" id="MF_00283"/>
    </source>
</evidence>
<evidence type="ECO:0000256" key="5">
    <source>
        <dbReference type="ARBA" id="ARBA00022555"/>
    </source>
</evidence>
<evidence type="ECO:0000256" key="3">
    <source>
        <dbReference type="ARBA" id="ARBA00011209"/>
    </source>
</evidence>
<keyword evidence="9 15" id="KW-0067">ATP-binding</keyword>
<dbReference type="PANTHER" id="PTHR10947:SF0">
    <property type="entry name" value="PHENYLALANINE--TRNA LIGASE BETA SUBUNIT"/>
    <property type="match status" value="1"/>
</dbReference>
<feature type="binding site" evidence="15">
    <location>
        <position position="481"/>
    </location>
    <ligand>
        <name>Mg(2+)</name>
        <dbReference type="ChEBI" id="CHEBI:18420"/>
        <note>shared with alpha subunit</note>
    </ligand>
</feature>
<evidence type="ECO:0000256" key="11">
    <source>
        <dbReference type="ARBA" id="ARBA00022884"/>
    </source>
</evidence>
<evidence type="ECO:0000259" key="19">
    <source>
        <dbReference type="PROSITE" id="PS51483"/>
    </source>
</evidence>
<dbReference type="Pfam" id="PF03147">
    <property type="entry name" value="FDX-ACB"/>
    <property type="match status" value="1"/>
</dbReference>
<dbReference type="SUPFAM" id="SSF50249">
    <property type="entry name" value="Nucleic acid-binding proteins"/>
    <property type="match status" value="1"/>
</dbReference>
<keyword evidence="6 15" id="KW-0436">Ligase</keyword>
<dbReference type="Pfam" id="PF17759">
    <property type="entry name" value="tRNA_synthFbeta"/>
    <property type="match status" value="1"/>
</dbReference>
<comment type="similarity">
    <text evidence="2 15">Belongs to the phenylalanyl-tRNA synthetase beta subunit family. Type 1 subfamily.</text>
</comment>
<dbReference type="InterPro" id="IPR002547">
    <property type="entry name" value="tRNA-bd_dom"/>
</dbReference>
<dbReference type="AlphaFoldDB" id="B1X3H8"/>
<feature type="binding site" evidence="15">
    <location>
        <position position="490"/>
    </location>
    <ligand>
        <name>Mg(2+)</name>
        <dbReference type="ChEBI" id="CHEBI:18420"/>
        <note>shared with alpha subunit</note>
    </ligand>
</feature>
<dbReference type="PROSITE" id="PS50886">
    <property type="entry name" value="TRBD"/>
    <property type="match status" value="1"/>
</dbReference>
<dbReference type="Pfam" id="PF01588">
    <property type="entry name" value="tRNA_bind"/>
    <property type="match status" value="1"/>
</dbReference>
<evidence type="ECO:0000259" key="17">
    <source>
        <dbReference type="PROSITE" id="PS50886"/>
    </source>
</evidence>
<dbReference type="SUPFAM" id="SSF55681">
    <property type="entry name" value="Class II aaRS and biotin synthetases"/>
    <property type="match status" value="1"/>
</dbReference>
<dbReference type="InterPro" id="IPR045060">
    <property type="entry name" value="Phe-tRNA-ligase_IIc_bsu"/>
</dbReference>
<dbReference type="InterPro" id="IPR041616">
    <property type="entry name" value="PheRS_beta_core"/>
</dbReference>
<dbReference type="InterPro" id="IPR004532">
    <property type="entry name" value="Phe-tRNA-ligase_IIc_bsu_bact"/>
</dbReference>
<dbReference type="SUPFAM" id="SSF46955">
    <property type="entry name" value="Putative DNA-binding domain"/>
    <property type="match status" value="1"/>
</dbReference>
<dbReference type="PANTHER" id="PTHR10947">
    <property type="entry name" value="PHENYLALANYL-TRNA SYNTHETASE BETA CHAIN AND LEUCINE-RICH REPEAT-CONTAINING PROTEIN 47"/>
    <property type="match status" value="1"/>
</dbReference>
<evidence type="ECO:0000256" key="1">
    <source>
        <dbReference type="ARBA" id="ARBA00004496"/>
    </source>
</evidence>
<dbReference type="Gene3D" id="3.30.56.10">
    <property type="match status" value="2"/>
</dbReference>
<evidence type="ECO:0000256" key="2">
    <source>
        <dbReference type="ARBA" id="ARBA00008653"/>
    </source>
</evidence>
<keyword evidence="5 16" id="KW-0820">tRNA-binding</keyword>
<dbReference type="PROSITE" id="PS51483">
    <property type="entry name" value="B5"/>
    <property type="match status" value="1"/>
</dbReference>
<dbReference type="SMART" id="SM00896">
    <property type="entry name" value="FDX-ACB"/>
    <property type="match status" value="1"/>
</dbReference>
<evidence type="ECO:0000256" key="7">
    <source>
        <dbReference type="ARBA" id="ARBA00022723"/>
    </source>
</evidence>
<evidence type="ECO:0000256" key="6">
    <source>
        <dbReference type="ARBA" id="ARBA00022598"/>
    </source>
</evidence>
<evidence type="ECO:0000313" key="20">
    <source>
        <dbReference type="EMBL" id="ACB42497.1"/>
    </source>
</evidence>
<dbReference type="GeneID" id="6481359"/>
<dbReference type="CDD" id="cd00769">
    <property type="entry name" value="PheRS_beta_core"/>
    <property type="match status" value="1"/>
</dbReference>
<dbReference type="SUPFAM" id="SSF56037">
    <property type="entry name" value="PheT/TilS domain"/>
    <property type="match status" value="1"/>
</dbReference>
<gene>
    <name evidence="15 20" type="primary">pheT</name>
    <name evidence="20" type="ordered locus">PCC_0037</name>
</gene>
<protein>
    <recommendedName>
        <fullName evidence="15">Phenylalanine--tRNA ligase beta subunit</fullName>
        <ecNumber evidence="15">6.1.1.20</ecNumber>
    </recommendedName>
    <alternativeName>
        <fullName evidence="15">Phenylalanyl-tRNA synthetase beta subunit</fullName>
        <shortName evidence="15">PheRS</shortName>
    </alternativeName>
</protein>
<evidence type="ECO:0000256" key="4">
    <source>
        <dbReference type="ARBA" id="ARBA00022490"/>
    </source>
</evidence>
<dbReference type="EMBL" id="CP000815">
    <property type="protein sequence ID" value="ACB42497.1"/>
    <property type="molecule type" value="Genomic_DNA"/>
</dbReference>
<dbReference type="InterPro" id="IPR005146">
    <property type="entry name" value="B3/B4_tRNA-bd"/>
</dbReference>
<evidence type="ECO:0000256" key="8">
    <source>
        <dbReference type="ARBA" id="ARBA00022741"/>
    </source>
</evidence>
<keyword evidence="13 15" id="KW-0030">Aminoacyl-tRNA synthetase</keyword>
<dbReference type="PROSITE" id="PS51447">
    <property type="entry name" value="FDX_ACB"/>
    <property type="match status" value="1"/>
</dbReference>
<dbReference type="CDD" id="cd02796">
    <property type="entry name" value="tRNA_bind_bactPheRS"/>
    <property type="match status" value="1"/>
</dbReference>
<comment type="catalytic activity">
    <reaction evidence="14 15">
        <text>tRNA(Phe) + L-phenylalanine + ATP = L-phenylalanyl-tRNA(Phe) + AMP + diphosphate + H(+)</text>
        <dbReference type="Rhea" id="RHEA:19413"/>
        <dbReference type="Rhea" id="RHEA-COMP:9668"/>
        <dbReference type="Rhea" id="RHEA-COMP:9699"/>
        <dbReference type="ChEBI" id="CHEBI:15378"/>
        <dbReference type="ChEBI" id="CHEBI:30616"/>
        <dbReference type="ChEBI" id="CHEBI:33019"/>
        <dbReference type="ChEBI" id="CHEBI:58095"/>
        <dbReference type="ChEBI" id="CHEBI:78442"/>
        <dbReference type="ChEBI" id="CHEBI:78531"/>
        <dbReference type="ChEBI" id="CHEBI:456215"/>
        <dbReference type="EC" id="6.1.1.20"/>
    </reaction>
</comment>
<feature type="binding site" evidence="15">
    <location>
        <position position="487"/>
    </location>
    <ligand>
        <name>Mg(2+)</name>
        <dbReference type="ChEBI" id="CHEBI:18420"/>
        <note>shared with alpha subunit</note>
    </ligand>
</feature>
<dbReference type="InterPro" id="IPR012340">
    <property type="entry name" value="NA-bd_OB-fold"/>
</dbReference>
<organism evidence="20">
    <name type="scientific">Paulinella chromatophora</name>
    <dbReference type="NCBI Taxonomy" id="39717"/>
    <lineage>
        <taxon>Eukaryota</taxon>
        <taxon>Sar</taxon>
        <taxon>Rhizaria</taxon>
        <taxon>Cercozoa</taxon>
        <taxon>Imbricatea</taxon>
        <taxon>Silicofilosea</taxon>
        <taxon>Euglyphida</taxon>
        <taxon>Paulinellidae</taxon>
        <taxon>Paulinella</taxon>
    </lineage>
</organism>
<feature type="domain" description="TRNA-binding" evidence="17">
    <location>
        <begin position="39"/>
        <end position="154"/>
    </location>
</feature>
<dbReference type="Gene3D" id="2.40.50.140">
    <property type="entry name" value="Nucleic acid-binding proteins"/>
    <property type="match status" value="1"/>
</dbReference>
<keyword evidence="12 15" id="KW-0648">Protein biosynthesis</keyword>
<keyword evidence="4" id="KW-0963">Cytoplasm</keyword>
<keyword evidence="7 15" id="KW-0479">Metal-binding</keyword>
<evidence type="ECO:0000256" key="14">
    <source>
        <dbReference type="ARBA" id="ARBA00049255"/>
    </source>
</evidence>
<feature type="domain" description="FDX-ACB" evidence="18">
    <location>
        <begin position="733"/>
        <end position="826"/>
    </location>
</feature>
<name>B1X3H8_PAUCH</name>
<dbReference type="Pfam" id="PF03483">
    <property type="entry name" value="B3_4"/>
    <property type="match status" value="1"/>
</dbReference>
<dbReference type="GO" id="GO:0005524">
    <property type="term" value="F:ATP binding"/>
    <property type="evidence" value="ECO:0007669"/>
    <property type="project" value="UniProtKB-UniRule"/>
</dbReference>
<evidence type="ECO:0000256" key="10">
    <source>
        <dbReference type="ARBA" id="ARBA00022842"/>
    </source>
</evidence>
<dbReference type="Gene3D" id="3.30.70.380">
    <property type="entry name" value="Ferrodoxin-fold anticodon-binding domain"/>
    <property type="match status" value="1"/>
</dbReference>
<evidence type="ECO:0000256" key="12">
    <source>
        <dbReference type="ARBA" id="ARBA00022917"/>
    </source>
</evidence>
<dbReference type="HAMAP" id="MF_00283">
    <property type="entry name" value="Phe_tRNA_synth_beta1"/>
    <property type="match status" value="1"/>
</dbReference>